<comment type="caution">
    <text evidence="1">The sequence shown here is derived from an EMBL/GenBank/DDBJ whole genome shotgun (WGS) entry which is preliminary data.</text>
</comment>
<dbReference type="STRING" id="1524460.IX84_14820"/>
<gene>
    <name evidence="1" type="ORF">IX84_14820</name>
</gene>
<dbReference type="SUPFAM" id="SSF158682">
    <property type="entry name" value="TerB-like"/>
    <property type="match status" value="1"/>
</dbReference>
<dbReference type="RefSeq" id="WP_044221917.1">
    <property type="nucleotide sequence ID" value="NZ_JBKAGJ010000044.1"/>
</dbReference>
<dbReference type="InterPro" id="IPR029024">
    <property type="entry name" value="TerB-like"/>
</dbReference>
<evidence type="ECO:0008006" key="3">
    <source>
        <dbReference type="Google" id="ProtNLM"/>
    </source>
</evidence>
<proteinExistence type="predicted"/>
<organism evidence="1 2">
    <name type="scientific">Phaeodactylibacter xiamenensis</name>
    <dbReference type="NCBI Taxonomy" id="1524460"/>
    <lineage>
        <taxon>Bacteria</taxon>
        <taxon>Pseudomonadati</taxon>
        <taxon>Bacteroidota</taxon>
        <taxon>Saprospiria</taxon>
        <taxon>Saprospirales</taxon>
        <taxon>Haliscomenobacteraceae</taxon>
        <taxon>Phaeodactylibacter</taxon>
    </lineage>
</organism>
<dbReference type="AlphaFoldDB" id="A0A098S8S3"/>
<dbReference type="EMBL" id="JPOS01000035">
    <property type="protein sequence ID" value="KGE87482.1"/>
    <property type="molecule type" value="Genomic_DNA"/>
</dbReference>
<protein>
    <recommendedName>
        <fullName evidence="3">TerB family tellurite resistance protein</fullName>
    </recommendedName>
</protein>
<evidence type="ECO:0000313" key="1">
    <source>
        <dbReference type="EMBL" id="KGE87482.1"/>
    </source>
</evidence>
<dbReference type="Proteomes" id="UP000029736">
    <property type="component" value="Unassembled WGS sequence"/>
</dbReference>
<dbReference type="Gene3D" id="1.10.3680.10">
    <property type="entry name" value="TerB-like"/>
    <property type="match status" value="1"/>
</dbReference>
<sequence length="449" mass="52274">MLNFKSKSWLEQYLAYRQDKPLMPKVPVELPEALIQHGERFESLHHPLYLCMQRSGISFGFPVAYPFEATDGRIQRMKRPDLAKFILLDTLLYTALLIEGQPTGQAYKDMVARFGRTLRQYYQQLHGRGAGQTHNFVEEILFERVQYKRSYFDFRRSGINSHLFWDIYGFQRYYEKQLSGEPSAEWAAALQEELKALKILTLKVIAAAVHADWEVTRQEKFLLRQFRKSARILTPGEQHAIRNLIRSGPSAWDIQVPENLHWAGRRFLLDIALMGVYADAEIDLQEIHLLEELAFRLRLTEDDLISSKANLGLFLFQYGEQLRFYKARKAGMYLVWEAVAENTLKLGRAAKMEAVETREMAITLSRLLRRKFRPHGDTPLPSEQEIKAAIEQLKDLPRFLPFFSLIFMPVPGITELYIVTALSLERFSKGKISLLPSQLRQLSKREEEE</sequence>
<name>A0A098S8S3_9BACT</name>
<reference evidence="1 2" key="1">
    <citation type="journal article" date="2014" name="Int. J. Syst. Evol. Microbiol.">
        <title>Phaeodactylibacter xiamenensis gen. nov., sp. nov., a member of the family Saprospiraceae isolated from the marine alga Phaeodactylum tricornutum.</title>
        <authorList>
            <person name="Chen Z.Jr."/>
            <person name="Lei X."/>
            <person name="Lai Q."/>
            <person name="Li Y."/>
            <person name="Zhang B."/>
            <person name="Zhang J."/>
            <person name="Zhang H."/>
            <person name="Yang L."/>
            <person name="Zheng W."/>
            <person name="Tian Y."/>
            <person name="Yu Z."/>
            <person name="Xu H.Jr."/>
            <person name="Zheng T."/>
        </authorList>
    </citation>
    <scope>NUCLEOTIDE SEQUENCE [LARGE SCALE GENOMIC DNA]</scope>
    <source>
        <strain evidence="1 2">KD52</strain>
    </source>
</reference>
<dbReference type="OrthoDB" id="1421172at2"/>
<evidence type="ECO:0000313" key="2">
    <source>
        <dbReference type="Proteomes" id="UP000029736"/>
    </source>
</evidence>
<dbReference type="CDD" id="cd07177">
    <property type="entry name" value="terB_like"/>
    <property type="match status" value="1"/>
</dbReference>
<accession>A0A098S8S3</accession>
<keyword evidence="2" id="KW-1185">Reference proteome</keyword>